<protein>
    <recommendedName>
        <fullName evidence="3">Serpin domain-containing protein</fullName>
    </recommendedName>
</protein>
<dbReference type="SUPFAM" id="SSF56574">
    <property type="entry name" value="Serpins"/>
    <property type="match status" value="1"/>
</dbReference>
<dbReference type="InterPro" id="IPR000215">
    <property type="entry name" value="Serpin_fam"/>
</dbReference>
<dbReference type="SMART" id="SM00093">
    <property type="entry name" value="SERPIN"/>
    <property type="match status" value="1"/>
</dbReference>
<evidence type="ECO:0000259" key="3">
    <source>
        <dbReference type="SMART" id="SM00093"/>
    </source>
</evidence>
<dbReference type="InterPro" id="IPR023796">
    <property type="entry name" value="Serpin_dom"/>
</dbReference>
<keyword evidence="2" id="KW-0732">Signal</keyword>
<evidence type="ECO:0000313" key="4">
    <source>
        <dbReference type="EMBL" id="CAK6431759.1"/>
    </source>
</evidence>
<evidence type="ECO:0000256" key="1">
    <source>
        <dbReference type="RuleBase" id="RU000411"/>
    </source>
</evidence>
<reference evidence="4" key="1">
    <citation type="submission" date="2023-12" db="EMBL/GenBank/DDBJ databases">
        <authorList>
            <person name="Brown T."/>
        </authorList>
    </citation>
    <scope>NUCLEOTIDE SEQUENCE</scope>
</reference>
<gene>
    <name evidence="4" type="ORF">MPIPNATIZW_LOCUS65</name>
</gene>
<comment type="similarity">
    <text evidence="1">Belongs to the serpin family.</text>
</comment>
<feature type="domain" description="Serpin" evidence="3">
    <location>
        <begin position="44"/>
        <end position="398"/>
    </location>
</feature>
<evidence type="ECO:0000256" key="2">
    <source>
        <dbReference type="SAM" id="SignalP"/>
    </source>
</evidence>
<feature type="signal peptide" evidence="2">
    <location>
        <begin position="1"/>
        <end position="23"/>
    </location>
</feature>
<proteinExistence type="inferred from homology"/>
<dbReference type="EMBL" id="OY882858">
    <property type="protein sequence ID" value="CAK6431759.1"/>
    <property type="molecule type" value="Genomic_DNA"/>
</dbReference>
<organism evidence="4 5">
    <name type="scientific">Pipistrellus nathusii</name>
    <name type="common">Nathusius' pipistrelle</name>
    <dbReference type="NCBI Taxonomy" id="59473"/>
    <lineage>
        <taxon>Eukaryota</taxon>
        <taxon>Metazoa</taxon>
        <taxon>Chordata</taxon>
        <taxon>Craniata</taxon>
        <taxon>Vertebrata</taxon>
        <taxon>Euteleostomi</taxon>
        <taxon>Mammalia</taxon>
        <taxon>Eutheria</taxon>
        <taxon>Laurasiatheria</taxon>
        <taxon>Chiroptera</taxon>
        <taxon>Yangochiroptera</taxon>
        <taxon>Vespertilionidae</taxon>
        <taxon>Pipistrellus</taxon>
    </lineage>
</organism>
<dbReference type="PANTHER" id="PTHR11461:SF289">
    <property type="entry name" value="ALPHA-1-ANTITRYPSIN-RELATED PROTEIN"/>
    <property type="match status" value="1"/>
</dbReference>
<dbReference type="Pfam" id="PF00079">
    <property type="entry name" value="Serpin"/>
    <property type="match status" value="1"/>
</dbReference>
<sequence length="399" mass="45103">MPSSVTWGLLLLAGLCCLAPATLDEDAIQSASHKFMLNLADTAFSLYHQLVGPSNTTNIFFSPVSIATAFAMLSLGAEGTTRTELLEGLHLYWKEVPEAAIYTGLLNLLHTINEPDSEPWLITGNILFANLSVKFKDEFLKYVWELRHSDVFCLRFRDAKARSKVNDFIEMKIQEQDLDLFEEFDKDTTLVLVDYIVFEGLLEVKFEAETYVSEAFHVDKKTMKRIFMFRRSGQFELLHDEALSSWVLLQHYRGLGPTFLILPDAGKMQHLEAEVSQEHLTRIFHSMAARSASVYLPKVYISGTYDLKATLGGMGITKVFNDGAELSGISEGQPLKLSKALHEARLIIDEIVMDRSGARPSGKHRSNLLTVKFNRPFLVILMDKNFNIPLFLGKMVKPW</sequence>
<dbReference type="PROSITE" id="PS00284">
    <property type="entry name" value="SERPIN"/>
    <property type="match status" value="1"/>
</dbReference>
<evidence type="ECO:0000313" key="5">
    <source>
        <dbReference type="Proteomes" id="UP001314169"/>
    </source>
</evidence>
<dbReference type="Gene3D" id="3.30.497.10">
    <property type="entry name" value="Antithrombin, subunit I, domain 2"/>
    <property type="match status" value="1"/>
</dbReference>
<dbReference type="Gene3D" id="2.30.39.10">
    <property type="entry name" value="Alpha-1-antitrypsin, domain 1"/>
    <property type="match status" value="1"/>
</dbReference>
<feature type="chain" id="PRO_5046138008" description="Serpin domain-containing protein" evidence="2">
    <location>
        <begin position="24"/>
        <end position="399"/>
    </location>
</feature>
<accession>A0ABN9Z0Z0</accession>
<dbReference type="Gene3D" id="2.10.310.10">
    <property type="entry name" value="Serpins superfamily"/>
    <property type="match status" value="1"/>
</dbReference>
<dbReference type="InterPro" id="IPR036186">
    <property type="entry name" value="Serpin_sf"/>
</dbReference>
<dbReference type="Proteomes" id="UP001314169">
    <property type="component" value="Chromosome 1"/>
</dbReference>
<dbReference type="InterPro" id="IPR023795">
    <property type="entry name" value="Serpin_CS"/>
</dbReference>
<dbReference type="PANTHER" id="PTHR11461">
    <property type="entry name" value="SERINE PROTEASE INHIBITOR, SERPIN"/>
    <property type="match status" value="1"/>
</dbReference>
<name>A0ABN9Z0Z0_PIPNA</name>
<dbReference type="InterPro" id="IPR042185">
    <property type="entry name" value="Serpin_sf_2"/>
</dbReference>
<dbReference type="InterPro" id="IPR042178">
    <property type="entry name" value="Serpin_sf_1"/>
</dbReference>
<keyword evidence="5" id="KW-1185">Reference proteome</keyword>